<dbReference type="GO" id="GO:0006325">
    <property type="term" value="P:chromatin organization"/>
    <property type="evidence" value="ECO:0007669"/>
    <property type="project" value="UniProtKB-ARBA"/>
</dbReference>
<reference evidence="6" key="1">
    <citation type="submission" date="2021-03" db="EMBL/GenBank/DDBJ databases">
        <title>Comparative genomics and phylogenomic investigation of the class Geoglossomycetes provide insights into ecological specialization and systematics.</title>
        <authorList>
            <person name="Melie T."/>
            <person name="Pirro S."/>
            <person name="Miller A.N."/>
            <person name="Quandt A."/>
        </authorList>
    </citation>
    <scope>NUCLEOTIDE SEQUENCE</scope>
    <source>
        <strain evidence="6">CAQ_001_2017</strain>
    </source>
</reference>
<feature type="non-terminal residue" evidence="6">
    <location>
        <position position="1"/>
    </location>
</feature>
<feature type="region of interest" description="Disordered" evidence="4">
    <location>
        <begin position="1006"/>
        <end position="1103"/>
    </location>
</feature>
<keyword evidence="1 2" id="KW-0103">Bromodomain</keyword>
<dbReference type="Pfam" id="PF00439">
    <property type="entry name" value="Bromodomain"/>
    <property type="match status" value="1"/>
</dbReference>
<feature type="compositionally biased region" description="Polar residues" evidence="4">
    <location>
        <begin position="283"/>
        <end position="292"/>
    </location>
</feature>
<evidence type="ECO:0000259" key="5">
    <source>
        <dbReference type="PROSITE" id="PS50014"/>
    </source>
</evidence>
<dbReference type="SUPFAM" id="SSF47370">
    <property type="entry name" value="Bromodomain"/>
    <property type="match status" value="1"/>
</dbReference>
<dbReference type="GO" id="GO:0035267">
    <property type="term" value="C:NuA4 histone acetyltransferase complex"/>
    <property type="evidence" value="ECO:0007669"/>
    <property type="project" value="TreeGrafter"/>
</dbReference>
<dbReference type="AlphaFoldDB" id="A0A9P8L4V7"/>
<gene>
    <name evidence="6" type="ORF">GP486_007434</name>
</gene>
<feature type="compositionally biased region" description="Basic and acidic residues" evidence="4">
    <location>
        <begin position="159"/>
        <end position="169"/>
    </location>
</feature>
<organism evidence="6 7">
    <name type="scientific">Trichoglossum hirsutum</name>
    <dbReference type="NCBI Taxonomy" id="265104"/>
    <lineage>
        <taxon>Eukaryota</taxon>
        <taxon>Fungi</taxon>
        <taxon>Dikarya</taxon>
        <taxon>Ascomycota</taxon>
        <taxon>Pezizomycotina</taxon>
        <taxon>Geoglossomycetes</taxon>
        <taxon>Geoglossales</taxon>
        <taxon>Geoglossaceae</taxon>
        <taxon>Trichoglossum</taxon>
    </lineage>
</organism>
<dbReference type="PROSITE" id="PS50014">
    <property type="entry name" value="BROMODOMAIN_2"/>
    <property type="match status" value="1"/>
</dbReference>
<dbReference type="Proteomes" id="UP000750711">
    <property type="component" value="Unassembled WGS sequence"/>
</dbReference>
<feature type="compositionally biased region" description="Low complexity" evidence="4">
    <location>
        <begin position="246"/>
        <end position="263"/>
    </location>
</feature>
<feature type="region of interest" description="Disordered" evidence="4">
    <location>
        <begin position="159"/>
        <end position="309"/>
    </location>
</feature>
<dbReference type="Gene3D" id="1.20.920.10">
    <property type="entry name" value="Bromodomain-like"/>
    <property type="match status" value="1"/>
</dbReference>
<name>A0A9P8L4V7_9PEZI</name>
<feature type="compositionally biased region" description="Polar residues" evidence="4">
    <location>
        <begin position="188"/>
        <end position="203"/>
    </location>
</feature>
<dbReference type="InterPro" id="IPR001487">
    <property type="entry name" value="Bromodomain"/>
</dbReference>
<dbReference type="EMBL" id="JAGHQM010002095">
    <property type="protein sequence ID" value="KAH0551321.1"/>
    <property type="molecule type" value="Genomic_DNA"/>
</dbReference>
<feature type="compositionally biased region" description="Acidic residues" evidence="4">
    <location>
        <begin position="966"/>
        <end position="978"/>
    </location>
</feature>
<sequence>IRHSRRWGMNALTAYTPLESLLLFQSLAAYGAEPSAFSKISDLLKGNPLVRQAKTFDTGRLSPDALRELYLSLLKEEAGGEPGQNGSLEQPGDESQSNSRKWKLQTPPLPDITQQAQRLPQLVKRLYARYIENITRLIREDERRYQGLQQEVEEIQRGELDEGLRKQESPKLSTSTRDRVDDEPTIRQDASGSPAATGQLSVQTDKEEVEITPEPSRTNASGVEDTNGAVRGEHPTTAASETSQKLSPAALLSPGAAAESLSPRAPITSPRDQMVVINEEKASSTAALSTGSRTPRTQTPARARSVEPRISSYSRHYVTTTPAAAQSTHATSRRALQPPELAAGPQSDLYKSDAIPLTSVSEMADRSEGLSPIPTVIQSNTLHSQEPQVLHSDDQDALSSAPTSTSAQPTAEKVVIAVSDVLPARAQSQIPESLVGLTDAAGAQHQVELAVVSDQEKSPVDTSQRKDHPTPPIPQTPGAPEQDVSHPDPNKPRSLRIELSPLSGIPGTPPSAVQGQPTTLEFSPADPDKQYPEQGSPAEDEVHFNVKVSRYQPSRRHGTQSPIPSASIRQSLFTTPVFIKKGPRPPPIDTSALTNRSFKPFDRGLISGSPGSPVRPGPDEISPISAPSSPMPLPRPMELELLGITKGKGKRLREASVDTAGRAEEDEADELETRKTRSGRTPNVTGVKSRRTRAESAASSAVPPPTRARSRSIVSHADELSLDHDTISRRKVKHEQPPTPSHASANVGVDKGVETIADEGTRQRRGKRKEPEDVEEKAPKPKRTGDIPGTPDAPSILQPAAAAATAADTSTLLQYVLSTRNFARTSATIMNDIGQHKYASIFSSPVKERDAPGYKDLIYRPQDLKSIKSAIAAGGKAVAAAVGAVSISGGTPAESSPSPGPVGTAVAKNTSLLIPISQEVVPPRGIINSAQLEKELMRMFANAVMFNPGPDRGFGPTFRERAEDGQKEEEEKIEEDEDGGVVKDTREMFAVVERAVTDWRAAERAVESLSGKPPTSVGGGGGGGAVVAGRPPRPGTTGKERGEEEEAVVDETTVTATATPTTATATAARADVGSGGGSSRVVEEKDDGEGGTAGTARKRRRLL</sequence>
<feature type="compositionally biased region" description="Polar residues" evidence="4">
    <location>
        <begin position="321"/>
        <end position="330"/>
    </location>
</feature>
<feature type="compositionally biased region" description="Polar residues" evidence="4">
    <location>
        <begin position="84"/>
        <end position="99"/>
    </location>
</feature>
<dbReference type="PANTHER" id="PTHR15398:SF4">
    <property type="entry name" value="BROMODOMAIN-CONTAINING PROTEIN 8 ISOFORM X1"/>
    <property type="match status" value="1"/>
</dbReference>
<feature type="region of interest" description="Disordered" evidence="4">
    <location>
        <begin position="321"/>
        <end position="347"/>
    </location>
</feature>
<feature type="domain" description="Bromo" evidence="5">
    <location>
        <begin position="834"/>
        <end position="876"/>
    </location>
</feature>
<feature type="region of interest" description="Disordered" evidence="4">
    <location>
        <begin position="386"/>
        <end position="410"/>
    </location>
</feature>
<dbReference type="InterPro" id="IPR036427">
    <property type="entry name" value="Bromodomain-like_sf"/>
</dbReference>
<comment type="caution">
    <text evidence="6">The sequence shown here is derived from an EMBL/GenBank/DDBJ whole genome shotgun (WGS) entry which is preliminary data.</text>
</comment>
<protein>
    <recommendedName>
        <fullName evidence="5">Bromo domain-containing protein</fullName>
    </recommendedName>
</protein>
<feature type="region of interest" description="Disordered" evidence="4">
    <location>
        <begin position="576"/>
        <end position="801"/>
    </location>
</feature>
<feature type="region of interest" description="Disordered" evidence="4">
    <location>
        <begin position="79"/>
        <end position="116"/>
    </location>
</feature>
<evidence type="ECO:0000256" key="4">
    <source>
        <dbReference type="SAM" id="MobiDB-lite"/>
    </source>
</evidence>
<accession>A0A9P8L4V7</accession>
<feature type="region of interest" description="Disordered" evidence="4">
    <location>
        <begin position="451"/>
        <end position="543"/>
    </location>
</feature>
<keyword evidence="7" id="KW-1185">Reference proteome</keyword>
<evidence type="ECO:0000313" key="7">
    <source>
        <dbReference type="Proteomes" id="UP000750711"/>
    </source>
</evidence>
<feature type="compositionally biased region" description="Basic and acidic residues" evidence="4">
    <location>
        <begin position="454"/>
        <end position="469"/>
    </location>
</feature>
<feature type="compositionally biased region" description="Gly residues" evidence="4">
    <location>
        <begin position="1017"/>
        <end position="1026"/>
    </location>
</feature>
<feature type="compositionally biased region" description="Basic and acidic residues" evidence="4">
    <location>
        <begin position="176"/>
        <end position="186"/>
    </location>
</feature>
<proteinExistence type="predicted"/>
<evidence type="ECO:0000313" key="6">
    <source>
        <dbReference type="EMBL" id="KAH0551321.1"/>
    </source>
</evidence>
<feature type="coiled-coil region" evidence="3">
    <location>
        <begin position="131"/>
        <end position="158"/>
    </location>
</feature>
<dbReference type="PANTHER" id="PTHR15398">
    <property type="entry name" value="BROMODOMAIN-CONTAINING PROTEIN 8"/>
    <property type="match status" value="1"/>
</dbReference>
<feature type="compositionally biased region" description="Basic and acidic residues" evidence="4">
    <location>
        <begin position="776"/>
        <end position="785"/>
    </location>
</feature>
<evidence type="ECO:0000256" key="3">
    <source>
        <dbReference type="SAM" id="Coils"/>
    </source>
</evidence>
<feature type="region of interest" description="Disordered" evidence="4">
    <location>
        <begin position="951"/>
        <end position="978"/>
    </location>
</feature>
<feature type="compositionally biased region" description="Low complexity" evidence="4">
    <location>
        <begin position="1050"/>
        <end position="1072"/>
    </location>
</feature>
<feature type="compositionally biased region" description="Basic and acidic residues" evidence="4">
    <location>
        <begin position="716"/>
        <end position="728"/>
    </location>
</feature>
<keyword evidence="3" id="KW-0175">Coiled coil</keyword>
<evidence type="ECO:0000256" key="2">
    <source>
        <dbReference type="PROSITE-ProRule" id="PRU00035"/>
    </source>
</evidence>
<feature type="compositionally biased region" description="Polar residues" evidence="4">
    <location>
        <begin position="511"/>
        <end position="521"/>
    </location>
</feature>
<evidence type="ECO:0000256" key="1">
    <source>
        <dbReference type="ARBA" id="ARBA00023117"/>
    </source>
</evidence>
<feature type="compositionally biased region" description="Low complexity" evidence="4">
    <location>
        <begin position="293"/>
        <end position="303"/>
    </location>
</feature>
<feature type="compositionally biased region" description="Low complexity" evidence="4">
    <location>
        <begin position="397"/>
        <end position="410"/>
    </location>
</feature>